<dbReference type="Proteomes" id="UP000027473">
    <property type="component" value="Unassembled WGS sequence"/>
</dbReference>
<comment type="caution">
    <text evidence="2">The sequence shown here is derived from an EMBL/GenBank/DDBJ whole genome shotgun (WGS) entry which is preliminary data.</text>
</comment>
<name>A0AB73BT82_9FUSO</name>
<dbReference type="InterPro" id="IPR025246">
    <property type="entry name" value="IS30-like_HTH"/>
</dbReference>
<organism evidence="2 3">
    <name type="scientific">Fusobacterium necrophorum BL</name>
    <dbReference type="NCBI Taxonomy" id="1441732"/>
    <lineage>
        <taxon>Bacteria</taxon>
        <taxon>Fusobacteriati</taxon>
        <taxon>Fusobacteriota</taxon>
        <taxon>Fusobacteriia</taxon>
        <taxon>Fusobacteriales</taxon>
        <taxon>Fusobacteriaceae</taxon>
        <taxon>Fusobacterium</taxon>
    </lineage>
</organism>
<evidence type="ECO:0000313" key="2">
    <source>
        <dbReference type="EMBL" id="KDE60811.1"/>
    </source>
</evidence>
<evidence type="ECO:0000313" key="3">
    <source>
        <dbReference type="Proteomes" id="UP000027473"/>
    </source>
</evidence>
<dbReference type="Gene3D" id="1.10.10.60">
    <property type="entry name" value="Homeodomain-like"/>
    <property type="match status" value="1"/>
</dbReference>
<proteinExistence type="predicted"/>
<evidence type="ECO:0000259" key="1">
    <source>
        <dbReference type="Pfam" id="PF13936"/>
    </source>
</evidence>
<protein>
    <recommendedName>
        <fullName evidence="1">Transposase IS30-like HTH domain-containing protein</fullName>
    </recommendedName>
</protein>
<gene>
    <name evidence="2" type="ORF">FUSO3_11850</name>
</gene>
<sequence length="123" mass="14517">MSYIHLTIEKRNQIEILRKEKYSTRNIARLIGVHHSTVAREIKCMPGEYSLHAAQQDARKKMSSKEIFQANQSNTFYHGRPSEAYMISRTNCWKRIPKYPFYKDHLQLASQRMALCRQDHSSS</sequence>
<dbReference type="AlphaFoldDB" id="A0AB73BT82"/>
<dbReference type="EMBL" id="JAAC01000224">
    <property type="protein sequence ID" value="KDE60811.1"/>
    <property type="molecule type" value="Genomic_DNA"/>
</dbReference>
<feature type="domain" description="Transposase IS30-like HTH" evidence="1">
    <location>
        <begin position="3"/>
        <end position="43"/>
    </location>
</feature>
<dbReference type="Pfam" id="PF13936">
    <property type="entry name" value="HTH_38"/>
    <property type="match status" value="1"/>
</dbReference>
<dbReference type="RefSeq" id="WP_261659270.1">
    <property type="nucleotide sequence ID" value="NZ_JAAC01000224.1"/>
</dbReference>
<reference evidence="2 3" key="1">
    <citation type="submission" date="2014-01" db="EMBL/GenBank/DDBJ databases">
        <title>Comparative genomics of Fusobacterium necrophorum wild isolates.</title>
        <authorList>
            <person name="Kittichotirat W."/>
            <person name="Bumgarner R.E."/>
            <person name="Lawrence P."/>
        </authorList>
    </citation>
    <scope>NUCLEOTIDE SEQUENCE [LARGE SCALE GENOMIC DNA]</scope>
    <source>
        <strain evidence="2 3">BL</strain>
    </source>
</reference>
<accession>A0AB73BT82</accession>